<gene>
    <name evidence="2" type="ORF">METZ01_LOCUS295860</name>
</gene>
<dbReference type="EMBL" id="UINC01090768">
    <property type="protein sequence ID" value="SVC43006.1"/>
    <property type="molecule type" value="Genomic_DNA"/>
</dbReference>
<proteinExistence type="predicted"/>
<accession>A0A382M286</accession>
<dbReference type="AlphaFoldDB" id="A0A382M286"/>
<evidence type="ECO:0000313" key="2">
    <source>
        <dbReference type="EMBL" id="SVC43006.1"/>
    </source>
</evidence>
<evidence type="ECO:0000259" key="1">
    <source>
        <dbReference type="Pfam" id="PF07587"/>
    </source>
</evidence>
<dbReference type="Pfam" id="PF07587">
    <property type="entry name" value="PSD1"/>
    <property type="match status" value="1"/>
</dbReference>
<organism evidence="2">
    <name type="scientific">marine metagenome</name>
    <dbReference type="NCBI Taxonomy" id="408172"/>
    <lineage>
        <taxon>unclassified sequences</taxon>
        <taxon>metagenomes</taxon>
        <taxon>ecological metagenomes</taxon>
    </lineage>
</organism>
<dbReference type="PANTHER" id="PTHR35889">
    <property type="entry name" value="CYCLOINULO-OLIGOSACCHARIDE FRUCTANOTRANSFERASE-RELATED"/>
    <property type="match status" value="1"/>
</dbReference>
<protein>
    <recommendedName>
        <fullName evidence="1">DUF1553 domain-containing protein</fullName>
    </recommendedName>
</protein>
<name>A0A382M286_9ZZZZ</name>
<dbReference type="PANTHER" id="PTHR35889:SF3">
    <property type="entry name" value="F-BOX DOMAIN-CONTAINING PROTEIN"/>
    <property type="match status" value="1"/>
</dbReference>
<feature type="non-terminal residue" evidence="2">
    <location>
        <position position="390"/>
    </location>
</feature>
<sequence>FDLNFTSEAPITALRLEVLPDDRLPQRGPGRCYYEGRKGDFFLSEFSIKAKGQKWEIADPTHSYGKISIGGGGAKASNVIDGDGSSGWSTSGQPGKVHHLVLPLKKPMPANTQFSVQMLFERHFVVSLGRFRMSVTSDAMSPVAKKHGVEIEAILAQGEKASKKQLADLRRHFLESDPRWQKQRKPLDNLKRRIPRLGHTMVMLERPPDNPRPTYLRHRGEYVSPRHQVEPGVPDVFSSTTKNQPKDRLAFARWLVSEQNPLGDRVAVNRAWRSFFGAGLLRTSGDFGTQSAAPDHPELLDWLAVEFRKQGMSLKKLHRLIVTSATYRQDSKVSKELLARDPYNRLLARGPRHRLDAEVIRDLMLKASGKLSQKMYGPSVYPPQPASVSA</sequence>
<dbReference type="InterPro" id="IPR022655">
    <property type="entry name" value="DUF1553"/>
</dbReference>
<reference evidence="2" key="1">
    <citation type="submission" date="2018-05" db="EMBL/GenBank/DDBJ databases">
        <authorList>
            <person name="Lanie J.A."/>
            <person name="Ng W.-L."/>
            <person name="Kazmierczak K.M."/>
            <person name="Andrzejewski T.M."/>
            <person name="Davidsen T.M."/>
            <person name="Wayne K.J."/>
            <person name="Tettelin H."/>
            <person name="Glass J.I."/>
            <person name="Rusch D."/>
            <person name="Podicherti R."/>
            <person name="Tsui H.-C.T."/>
            <person name="Winkler M.E."/>
        </authorList>
    </citation>
    <scope>NUCLEOTIDE SEQUENCE</scope>
</reference>
<feature type="domain" description="DUF1553" evidence="1">
    <location>
        <begin position="247"/>
        <end position="387"/>
    </location>
</feature>
<feature type="non-terminal residue" evidence="2">
    <location>
        <position position="1"/>
    </location>
</feature>